<evidence type="ECO:0000313" key="2">
    <source>
        <dbReference type="EMBL" id="RHY17948.1"/>
    </source>
</evidence>
<accession>A0A397BCA9</accession>
<keyword evidence="1" id="KW-0812">Transmembrane</keyword>
<dbReference type="VEuPathDB" id="FungiDB:H257_04496"/>
<feature type="transmembrane region" description="Helical" evidence="1">
    <location>
        <begin position="54"/>
        <end position="79"/>
    </location>
</feature>
<sequence>MSTRPQLATRRPMGSLLPRLRTSFLHSMVSIRFEKAKSWREPENRLGPTGFWCLWAWMACLRLAFAVHLGLLAYAHAFVSSGRHEYERRTMRLQDDLRVPVVMCCAVGMLHVYGLVNMAWNRRQTTRLERVRAIRDMSKRGGFEPSHPLVRRLWHLYTKHMIGKGQFGIQGEYFSLRSSVSHGLSIALHTYQAFKVTFLSTSTRLNLLMAGCLAANCIVAPLLFTIRMRPVLQRTAAIWTTVGFTAFFECGLPWLSVAPYLAYFTWDDEVQTSHLYDDVWFYDAALLGRRFFLNDLSDVCSRLLPCVLAYLSLANLEGIVSVAHDYHHPTINYAVHNHPQLYPRRTPPPPSRGKHMHSTKVKVALHVAVVWSRVVGLLWGVGVLFLAVTFSDVSKTLQVPCPHGCLSRVYPWFATDCRCVIQLVNCHARAIDQDQLPQVLDTLDPHNLQLLILAHCPDLVVPPLDRFESLFGLEIFNSTIVDWPTTAALTADAFQSLSYLLLVRTDLVEIPPAIYQRPLPPTLLDIEIVNAKVSYVSNDTFAAWAGLNTLFLESCHITSVPTSIDHLRVLNQMSLYDNDLSNADAIARLPMLWELSVSKNPRLGSLPHDLTSLPALTTVLADLTNISSLTDTWRTQVPALSLAATPFCSTTPDAAQFCDHPAQTQGMFPSHRLYREFT</sequence>
<dbReference type="Proteomes" id="UP000266239">
    <property type="component" value="Unassembled WGS sequence"/>
</dbReference>
<evidence type="ECO:0000313" key="3">
    <source>
        <dbReference type="EMBL" id="RHY82481.1"/>
    </source>
</evidence>
<reference evidence="4 5" key="1">
    <citation type="submission" date="2018-08" db="EMBL/GenBank/DDBJ databases">
        <title>Aphanomyces genome sequencing and annotation.</title>
        <authorList>
            <person name="Minardi D."/>
            <person name="Oidtmann B."/>
            <person name="Van Der Giezen M."/>
            <person name="Studholme D.J."/>
        </authorList>
    </citation>
    <scope>NUCLEOTIDE SEQUENCE [LARGE SCALE GENOMIC DNA]</scope>
    <source>
        <strain evidence="3 5">FDL457</strain>
        <strain evidence="2 4">Yx</strain>
    </source>
</reference>
<gene>
    <name evidence="2" type="ORF">DYB25_002337</name>
    <name evidence="3" type="ORF">DYB26_000459</name>
</gene>
<keyword evidence="1" id="KW-0472">Membrane</keyword>
<protein>
    <recommendedName>
        <fullName evidence="6">Leucine-rich repeat-containing N-terminal plant-type domain-containing protein</fullName>
    </recommendedName>
</protein>
<feature type="transmembrane region" description="Helical" evidence="1">
    <location>
        <begin position="205"/>
        <end position="224"/>
    </location>
</feature>
<comment type="caution">
    <text evidence="2">The sequence shown here is derived from an EMBL/GenBank/DDBJ whole genome shotgun (WGS) entry which is preliminary data.</text>
</comment>
<evidence type="ECO:0000313" key="5">
    <source>
        <dbReference type="Proteomes" id="UP000286510"/>
    </source>
</evidence>
<evidence type="ECO:0000256" key="1">
    <source>
        <dbReference type="SAM" id="Phobius"/>
    </source>
</evidence>
<keyword evidence="1" id="KW-1133">Transmembrane helix</keyword>
<feature type="transmembrane region" description="Helical" evidence="1">
    <location>
        <begin position="99"/>
        <end position="120"/>
    </location>
</feature>
<evidence type="ECO:0000313" key="4">
    <source>
        <dbReference type="Proteomes" id="UP000266239"/>
    </source>
</evidence>
<dbReference type="AlphaFoldDB" id="A0A397BCA9"/>
<dbReference type="EMBL" id="QUTA01004911">
    <property type="protein sequence ID" value="RHY17948.1"/>
    <property type="molecule type" value="Genomic_DNA"/>
</dbReference>
<dbReference type="Proteomes" id="UP000286510">
    <property type="component" value="Unassembled WGS sequence"/>
</dbReference>
<proteinExistence type="predicted"/>
<dbReference type="Gene3D" id="3.80.10.10">
    <property type="entry name" value="Ribonuclease Inhibitor"/>
    <property type="match status" value="1"/>
</dbReference>
<name>A0A397BCA9_APHAT</name>
<organism evidence="2 4">
    <name type="scientific">Aphanomyces astaci</name>
    <name type="common">Crayfish plague agent</name>
    <dbReference type="NCBI Taxonomy" id="112090"/>
    <lineage>
        <taxon>Eukaryota</taxon>
        <taxon>Sar</taxon>
        <taxon>Stramenopiles</taxon>
        <taxon>Oomycota</taxon>
        <taxon>Saprolegniomycetes</taxon>
        <taxon>Saprolegniales</taxon>
        <taxon>Verrucalvaceae</taxon>
        <taxon>Aphanomyces</taxon>
    </lineage>
</organism>
<dbReference type="InterPro" id="IPR032675">
    <property type="entry name" value="LRR_dom_sf"/>
</dbReference>
<evidence type="ECO:0008006" key="6">
    <source>
        <dbReference type="Google" id="ProtNLM"/>
    </source>
</evidence>
<dbReference type="SUPFAM" id="SSF52058">
    <property type="entry name" value="L domain-like"/>
    <property type="match status" value="1"/>
</dbReference>
<dbReference type="EMBL" id="QUTF01026175">
    <property type="protein sequence ID" value="RHY82481.1"/>
    <property type="molecule type" value="Genomic_DNA"/>
</dbReference>
<feature type="transmembrane region" description="Helical" evidence="1">
    <location>
        <begin position="363"/>
        <end position="388"/>
    </location>
</feature>